<reference evidence="9" key="1">
    <citation type="submission" date="2020-11" db="EMBL/GenBank/DDBJ databases">
        <authorList>
            <person name="Tran Van P."/>
        </authorList>
    </citation>
    <scope>NUCLEOTIDE SEQUENCE</scope>
</reference>
<evidence type="ECO:0000259" key="8">
    <source>
        <dbReference type="PROSITE" id="PS50803"/>
    </source>
</evidence>
<keyword evidence="10" id="KW-1185">Reference proteome</keyword>
<evidence type="ECO:0000313" key="10">
    <source>
        <dbReference type="Proteomes" id="UP000759131"/>
    </source>
</evidence>
<evidence type="ECO:0000256" key="1">
    <source>
        <dbReference type="ARBA" id="ARBA00004123"/>
    </source>
</evidence>
<dbReference type="EMBL" id="CAJPIZ010047269">
    <property type="protein sequence ID" value="CAG2122410.1"/>
    <property type="molecule type" value="Genomic_DNA"/>
</dbReference>
<dbReference type="InterPro" id="IPR052631">
    <property type="entry name" value="Paired_homeobox_Bicoid"/>
</dbReference>
<keyword evidence="2 5" id="KW-0238">DNA-binding</keyword>
<feature type="domain" description="Homeobox" evidence="7">
    <location>
        <begin position="1"/>
        <end position="30"/>
    </location>
</feature>
<dbReference type="PROSITE" id="PS50803">
    <property type="entry name" value="OAR"/>
    <property type="match status" value="1"/>
</dbReference>
<dbReference type="GO" id="GO:0000981">
    <property type="term" value="F:DNA-binding transcription factor activity, RNA polymerase II-specific"/>
    <property type="evidence" value="ECO:0007669"/>
    <property type="project" value="InterPro"/>
</dbReference>
<dbReference type="Pfam" id="PF00046">
    <property type="entry name" value="Homeodomain"/>
    <property type="match status" value="1"/>
</dbReference>
<dbReference type="InterPro" id="IPR017970">
    <property type="entry name" value="Homeobox_CS"/>
</dbReference>
<evidence type="ECO:0000313" key="9">
    <source>
        <dbReference type="EMBL" id="CAD7649380.1"/>
    </source>
</evidence>
<dbReference type="Pfam" id="PF03826">
    <property type="entry name" value="OAR"/>
    <property type="match status" value="1"/>
</dbReference>
<evidence type="ECO:0000256" key="6">
    <source>
        <dbReference type="RuleBase" id="RU000682"/>
    </source>
</evidence>
<evidence type="ECO:0000256" key="5">
    <source>
        <dbReference type="PROSITE-ProRule" id="PRU00108"/>
    </source>
</evidence>
<dbReference type="Gene3D" id="1.10.10.60">
    <property type="entry name" value="Homeodomain-like"/>
    <property type="match status" value="1"/>
</dbReference>
<dbReference type="PROSITE" id="PS00027">
    <property type="entry name" value="HOMEOBOX_1"/>
    <property type="match status" value="1"/>
</dbReference>
<name>A0A7R9LWT6_9ACAR</name>
<dbReference type="CDD" id="cd00086">
    <property type="entry name" value="homeodomain"/>
    <property type="match status" value="1"/>
</dbReference>
<dbReference type="SUPFAM" id="SSF46689">
    <property type="entry name" value="Homeodomain-like"/>
    <property type="match status" value="1"/>
</dbReference>
<feature type="DNA-binding region" description="Homeobox" evidence="5">
    <location>
        <begin position="3"/>
        <end position="31"/>
    </location>
</feature>
<dbReference type="InterPro" id="IPR009057">
    <property type="entry name" value="Homeodomain-like_sf"/>
</dbReference>
<comment type="subcellular location">
    <subcellularLocation>
        <location evidence="1 5 6">Nucleus</location>
    </subcellularLocation>
</comment>
<dbReference type="InterPro" id="IPR003654">
    <property type="entry name" value="OAR_dom"/>
</dbReference>
<keyword evidence="4 5" id="KW-0539">Nucleus</keyword>
<dbReference type="Proteomes" id="UP000759131">
    <property type="component" value="Unassembled WGS sequence"/>
</dbReference>
<dbReference type="GO" id="GO:1990837">
    <property type="term" value="F:sequence-specific double-stranded DNA binding"/>
    <property type="evidence" value="ECO:0007669"/>
    <property type="project" value="TreeGrafter"/>
</dbReference>
<sequence length="155" mass="17193">MREELSQRLALSEARVQVWFQNRRAKCRKHESQLHKSQCTNSALHTTSQPSFARLDLVLSPSAEASRVAPYLAVTASPTPRISHDRFPLPAPFAAHYLPQDLLQHYAAAVAAAQQPFLHPFSLSALLATERVHSKNSSIADLRLKAQKHAQALGL</sequence>
<accession>A0A7R9LWT6</accession>
<dbReference type="InterPro" id="IPR001356">
    <property type="entry name" value="HD"/>
</dbReference>
<dbReference type="OrthoDB" id="6159439at2759"/>
<protein>
    <submittedName>
        <fullName evidence="9">Uncharacterized protein</fullName>
    </submittedName>
</protein>
<evidence type="ECO:0000256" key="3">
    <source>
        <dbReference type="ARBA" id="ARBA00023155"/>
    </source>
</evidence>
<organism evidence="9">
    <name type="scientific">Medioppia subpectinata</name>
    <dbReference type="NCBI Taxonomy" id="1979941"/>
    <lineage>
        <taxon>Eukaryota</taxon>
        <taxon>Metazoa</taxon>
        <taxon>Ecdysozoa</taxon>
        <taxon>Arthropoda</taxon>
        <taxon>Chelicerata</taxon>
        <taxon>Arachnida</taxon>
        <taxon>Acari</taxon>
        <taxon>Acariformes</taxon>
        <taxon>Sarcoptiformes</taxon>
        <taxon>Oribatida</taxon>
        <taxon>Brachypylina</taxon>
        <taxon>Oppioidea</taxon>
        <taxon>Oppiidae</taxon>
        <taxon>Medioppia</taxon>
    </lineage>
</organism>
<evidence type="ECO:0000256" key="4">
    <source>
        <dbReference type="ARBA" id="ARBA00023242"/>
    </source>
</evidence>
<dbReference type="PROSITE" id="PS50071">
    <property type="entry name" value="HOMEOBOX_2"/>
    <property type="match status" value="1"/>
</dbReference>
<dbReference type="EMBL" id="OC901844">
    <property type="protein sequence ID" value="CAD7649380.1"/>
    <property type="molecule type" value="Genomic_DNA"/>
</dbReference>
<feature type="domain" description="OAR" evidence="8">
    <location>
        <begin position="137"/>
        <end position="150"/>
    </location>
</feature>
<dbReference type="PANTHER" id="PTHR46255:SF3">
    <property type="entry name" value="HOMEOBOX DOMAIN-CONTAINING PROTEIN"/>
    <property type="match status" value="1"/>
</dbReference>
<evidence type="ECO:0000259" key="7">
    <source>
        <dbReference type="PROSITE" id="PS50071"/>
    </source>
</evidence>
<dbReference type="GO" id="GO:0005634">
    <property type="term" value="C:nucleus"/>
    <property type="evidence" value="ECO:0007669"/>
    <property type="project" value="UniProtKB-SubCell"/>
</dbReference>
<proteinExistence type="predicted"/>
<evidence type="ECO:0000256" key="2">
    <source>
        <dbReference type="ARBA" id="ARBA00023125"/>
    </source>
</evidence>
<dbReference type="AlphaFoldDB" id="A0A7R9LWT6"/>
<keyword evidence="3 5" id="KW-0371">Homeobox</keyword>
<dbReference type="PANTHER" id="PTHR46255">
    <property type="entry name" value="SHORT STATURE HOMEOBOX"/>
    <property type="match status" value="1"/>
</dbReference>
<gene>
    <name evidence="9" type="ORF">OSB1V03_LOCUS22356</name>
</gene>